<dbReference type="Gene3D" id="3.40.50.720">
    <property type="entry name" value="NAD(P)-binding Rossmann-like Domain"/>
    <property type="match status" value="1"/>
</dbReference>
<evidence type="ECO:0000313" key="4">
    <source>
        <dbReference type="EMBL" id="KIM43364.1"/>
    </source>
</evidence>
<protein>
    <recommendedName>
        <fullName evidence="6">NAD(P)-binding protein</fullName>
    </recommendedName>
</protein>
<dbReference type="InterPro" id="IPR036291">
    <property type="entry name" value="NAD(P)-bd_dom_sf"/>
</dbReference>
<dbReference type="Proteomes" id="UP000053424">
    <property type="component" value="Unassembled WGS sequence"/>
</dbReference>
<keyword evidence="3" id="KW-0560">Oxidoreductase</keyword>
<accession>A0A0C3CGT0</accession>
<sequence>MDVTDKTSISKAKKFIEEKEGRLHILVNNAGQVGPVSSFLSDASAPERKDAESLGTALFNNESFEAWGSHYQINSAAIFFVTTAFLGLLAKGSQDVDGYWSSVINITSISGIIKVAQDHFCYNSAKAAASHLTRLLSTELALKGIPVRVNATSPGVYSSEMTFDAVTPEDVNKIGKGIVPVPAQRAGTGQKMGGTAVYLASRAGGYVNGQEIVIDGGYVAVNPSCG</sequence>
<gene>
    <name evidence="4" type="ORF">M413DRAFT_444192</name>
</gene>
<dbReference type="EMBL" id="KN831776">
    <property type="protein sequence ID" value="KIM43364.1"/>
    <property type="molecule type" value="Genomic_DNA"/>
</dbReference>
<dbReference type="HOGENOM" id="CLU_010194_12_3_1"/>
<dbReference type="PRINTS" id="PR00081">
    <property type="entry name" value="GDHRDH"/>
</dbReference>
<evidence type="ECO:0008006" key="6">
    <source>
        <dbReference type="Google" id="ProtNLM"/>
    </source>
</evidence>
<dbReference type="AlphaFoldDB" id="A0A0C3CGT0"/>
<comment type="similarity">
    <text evidence="1">Belongs to the short-chain dehydrogenases/reductases (SDR) family.</text>
</comment>
<dbReference type="InterPro" id="IPR002347">
    <property type="entry name" value="SDR_fam"/>
</dbReference>
<dbReference type="InterPro" id="IPR020904">
    <property type="entry name" value="Sc_DH/Rdtase_CS"/>
</dbReference>
<evidence type="ECO:0000256" key="2">
    <source>
        <dbReference type="ARBA" id="ARBA00022857"/>
    </source>
</evidence>
<dbReference type="SUPFAM" id="SSF51735">
    <property type="entry name" value="NAD(P)-binding Rossmann-fold domains"/>
    <property type="match status" value="1"/>
</dbReference>
<dbReference type="GO" id="GO:0016491">
    <property type="term" value="F:oxidoreductase activity"/>
    <property type="evidence" value="ECO:0007669"/>
    <property type="project" value="UniProtKB-KW"/>
</dbReference>
<reference evidence="5" key="2">
    <citation type="submission" date="2015-01" db="EMBL/GenBank/DDBJ databases">
        <title>Evolutionary Origins and Diversification of the Mycorrhizal Mutualists.</title>
        <authorList>
            <consortium name="DOE Joint Genome Institute"/>
            <consortium name="Mycorrhizal Genomics Consortium"/>
            <person name="Kohler A."/>
            <person name="Kuo A."/>
            <person name="Nagy L.G."/>
            <person name="Floudas D."/>
            <person name="Copeland A."/>
            <person name="Barry K.W."/>
            <person name="Cichocki N."/>
            <person name="Veneault-Fourrey C."/>
            <person name="LaButti K."/>
            <person name="Lindquist E.A."/>
            <person name="Lipzen A."/>
            <person name="Lundell T."/>
            <person name="Morin E."/>
            <person name="Murat C."/>
            <person name="Riley R."/>
            <person name="Ohm R."/>
            <person name="Sun H."/>
            <person name="Tunlid A."/>
            <person name="Henrissat B."/>
            <person name="Grigoriev I.V."/>
            <person name="Hibbett D.S."/>
            <person name="Martin F."/>
        </authorList>
    </citation>
    <scope>NUCLEOTIDE SEQUENCE [LARGE SCALE GENOMIC DNA]</scope>
    <source>
        <strain evidence="5">h7</strain>
    </source>
</reference>
<evidence type="ECO:0000256" key="3">
    <source>
        <dbReference type="ARBA" id="ARBA00023002"/>
    </source>
</evidence>
<dbReference type="PANTHER" id="PTHR43618:SF4">
    <property type="entry name" value="SHORT CHAIN DEHYDROGENASE_REDUCTASE FAMILY (AFU_ORTHOLOGUE AFUA_7G04540)"/>
    <property type="match status" value="1"/>
</dbReference>
<dbReference type="Pfam" id="PF13561">
    <property type="entry name" value="adh_short_C2"/>
    <property type="match status" value="1"/>
</dbReference>
<keyword evidence="2" id="KW-0521">NADP</keyword>
<dbReference type="PANTHER" id="PTHR43618">
    <property type="entry name" value="7-ALPHA-HYDROXYSTEROID DEHYDROGENASE"/>
    <property type="match status" value="1"/>
</dbReference>
<dbReference type="PROSITE" id="PS00061">
    <property type="entry name" value="ADH_SHORT"/>
    <property type="match status" value="1"/>
</dbReference>
<evidence type="ECO:0000256" key="1">
    <source>
        <dbReference type="ARBA" id="ARBA00006484"/>
    </source>
</evidence>
<dbReference type="OrthoDB" id="3819888at2759"/>
<reference evidence="4 5" key="1">
    <citation type="submission" date="2014-04" db="EMBL/GenBank/DDBJ databases">
        <authorList>
            <consortium name="DOE Joint Genome Institute"/>
            <person name="Kuo A."/>
            <person name="Gay G."/>
            <person name="Dore J."/>
            <person name="Kohler A."/>
            <person name="Nagy L.G."/>
            <person name="Floudas D."/>
            <person name="Copeland A."/>
            <person name="Barry K.W."/>
            <person name="Cichocki N."/>
            <person name="Veneault-Fourrey C."/>
            <person name="LaButti K."/>
            <person name="Lindquist E.A."/>
            <person name="Lipzen A."/>
            <person name="Lundell T."/>
            <person name="Morin E."/>
            <person name="Murat C."/>
            <person name="Sun H."/>
            <person name="Tunlid A."/>
            <person name="Henrissat B."/>
            <person name="Grigoriev I.V."/>
            <person name="Hibbett D.S."/>
            <person name="Martin F."/>
            <person name="Nordberg H.P."/>
            <person name="Cantor M.N."/>
            <person name="Hua S.X."/>
        </authorList>
    </citation>
    <scope>NUCLEOTIDE SEQUENCE [LARGE SCALE GENOMIC DNA]</scope>
    <source>
        <strain evidence="5">h7</strain>
    </source>
</reference>
<dbReference type="InterPro" id="IPR052178">
    <property type="entry name" value="Sec_Metab_Biosynth_SDR"/>
</dbReference>
<name>A0A0C3CGT0_HEBCY</name>
<proteinExistence type="inferred from homology"/>
<organism evidence="4 5">
    <name type="scientific">Hebeloma cylindrosporum</name>
    <dbReference type="NCBI Taxonomy" id="76867"/>
    <lineage>
        <taxon>Eukaryota</taxon>
        <taxon>Fungi</taxon>
        <taxon>Dikarya</taxon>
        <taxon>Basidiomycota</taxon>
        <taxon>Agaricomycotina</taxon>
        <taxon>Agaricomycetes</taxon>
        <taxon>Agaricomycetidae</taxon>
        <taxon>Agaricales</taxon>
        <taxon>Agaricineae</taxon>
        <taxon>Hymenogastraceae</taxon>
        <taxon>Hebeloma</taxon>
    </lineage>
</organism>
<keyword evidence="5" id="KW-1185">Reference proteome</keyword>
<evidence type="ECO:0000313" key="5">
    <source>
        <dbReference type="Proteomes" id="UP000053424"/>
    </source>
</evidence>
<dbReference type="STRING" id="686832.A0A0C3CGT0"/>
<dbReference type="PRINTS" id="PR00080">
    <property type="entry name" value="SDRFAMILY"/>
</dbReference>